<accession>A0AAN9RHX5</accession>
<dbReference type="Proteomes" id="UP001374584">
    <property type="component" value="Unassembled WGS sequence"/>
</dbReference>
<comment type="caution">
    <text evidence="1">The sequence shown here is derived from an EMBL/GenBank/DDBJ whole genome shotgun (WGS) entry which is preliminary data.</text>
</comment>
<gene>
    <name evidence="1" type="ORF">VNO80_05354</name>
</gene>
<dbReference type="AlphaFoldDB" id="A0AAN9RHX5"/>
<sequence>MRVSEEGSPQKRYAAGLTKTKIVNPRIDSFLTQPQIRPYNKDREKRIFGNNAYTPPFHTSNKHIIIHNYFFFSHSIFSPR</sequence>
<name>A0AAN9RHX5_PHACN</name>
<evidence type="ECO:0000313" key="2">
    <source>
        <dbReference type="Proteomes" id="UP001374584"/>
    </source>
</evidence>
<dbReference type="EMBL" id="JAYMYR010000003">
    <property type="protein sequence ID" value="KAK7371987.1"/>
    <property type="molecule type" value="Genomic_DNA"/>
</dbReference>
<organism evidence="1 2">
    <name type="scientific">Phaseolus coccineus</name>
    <name type="common">Scarlet runner bean</name>
    <name type="synonym">Phaseolus multiflorus</name>
    <dbReference type="NCBI Taxonomy" id="3886"/>
    <lineage>
        <taxon>Eukaryota</taxon>
        <taxon>Viridiplantae</taxon>
        <taxon>Streptophyta</taxon>
        <taxon>Embryophyta</taxon>
        <taxon>Tracheophyta</taxon>
        <taxon>Spermatophyta</taxon>
        <taxon>Magnoliopsida</taxon>
        <taxon>eudicotyledons</taxon>
        <taxon>Gunneridae</taxon>
        <taxon>Pentapetalae</taxon>
        <taxon>rosids</taxon>
        <taxon>fabids</taxon>
        <taxon>Fabales</taxon>
        <taxon>Fabaceae</taxon>
        <taxon>Papilionoideae</taxon>
        <taxon>50 kb inversion clade</taxon>
        <taxon>NPAAA clade</taxon>
        <taxon>indigoferoid/millettioid clade</taxon>
        <taxon>Phaseoleae</taxon>
        <taxon>Phaseolus</taxon>
    </lineage>
</organism>
<reference evidence="1 2" key="1">
    <citation type="submission" date="2024-01" db="EMBL/GenBank/DDBJ databases">
        <title>The genomes of 5 underutilized Papilionoideae crops provide insights into root nodulation and disease resistanc.</title>
        <authorList>
            <person name="Jiang F."/>
        </authorList>
    </citation>
    <scope>NUCLEOTIDE SEQUENCE [LARGE SCALE GENOMIC DNA]</scope>
    <source>
        <strain evidence="1">JINMINGXINNONG_FW02</strain>
        <tissue evidence="1">Leaves</tissue>
    </source>
</reference>
<protein>
    <submittedName>
        <fullName evidence="1">Uncharacterized protein</fullName>
    </submittedName>
</protein>
<evidence type="ECO:0000313" key="1">
    <source>
        <dbReference type="EMBL" id="KAK7371987.1"/>
    </source>
</evidence>
<keyword evidence="2" id="KW-1185">Reference proteome</keyword>
<proteinExistence type="predicted"/>